<evidence type="ECO:0000313" key="5">
    <source>
        <dbReference type="EMBL" id="CUH74238.1"/>
    </source>
</evidence>
<evidence type="ECO:0000256" key="1">
    <source>
        <dbReference type="SAM" id="Phobius"/>
    </source>
</evidence>
<protein>
    <submittedName>
        <fullName evidence="5">Inner membrane protein YqiJ</fullName>
    </submittedName>
</protein>
<dbReference type="RefSeq" id="WP_242601803.1">
    <property type="nucleotide sequence ID" value="NZ_CYSB01000039.1"/>
</dbReference>
<dbReference type="Pfam" id="PF21001">
    <property type="entry name" value="YqiJ_N"/>
    <property type="match status" value="1"/>
</dbReference>
<dbReference type="EMBL" id="CYSC01000044">
    <property type="protein sequence ID" value="CUH74238.1"/>
    <property type="molecule type" value="Genomic_DNA"/>
</dbReference>
<gene>
    <name evidence="5" type="primary">yqiJ</name>
    <name evidence="4" type="ORF">TL5118_03274</name>
    <name evidence="5" type="ORF">TL5120_04057</name>
</gene>
<feature type="transmembrane region" description="Helical" evidence="1">
    <location>
        <begin position="106"/>
        <end position="128"/>
    </location>
</feature>
<dbReference type="InterPro" id="IPR010840">
    <property type="entry name" value="YqiJ_OB"/>
</dbReference>
<dbReference type="Pfam" id="PF07290">
    <property type="entry name" value="YqiJ_OB"/>
    <property type="match status" value="1"/>
</dbReference>
<keyword evidence="1" id="KW-0812">Transmembrane</keyword>
<keyword evidence="6" id="KW-1185">Reference proteome</keyword>
<name>A0A0P1GHZ8_9RHOB</name>
<organism evidence="5 7">
    <name type="scientific">Thalassovita autumnalis</name>
    <dbReference type="NCBI Taxonomy" id="2072972"/>
    <lineage>
        <taxon>Bacteria</taxon>
        <taxon>Pseudomonadati</taxon>
        <taxon>Pseudomonadota</taxon>
        <taxon>Alphaproteobacteria</taxon>
        <taxon>Rhodobacterales</taxon>
        <taxon>Roseobacteraceae</taxon>
        <taxon>Thalassovita</taxon>
    </lineage>
</organism>
<evidence type="ECO:0000313" key="6">
    <source>
        <dbReference type="Proteomes" id="UP000051086"/>
    </source>
</evidence>
<evidence type="ECO:0000313" key="7">
    <source>
        <dbReference type="Proteomes" id="UP000051887"/>
    </source>
</evidence>
<proteinExistence type="predicted"/>
<dbReference type="AlphaFoldDB" id="A0A0P1GHZ8"/>
<dbReference type="Proteomes" id="UP000051086">
    <property type="component" value="Unassembled WGS sequence"/>
</dbReference>
<keyword evidence="1" id="KW-0472">Membrane</keyword>
<dbReference type="Proteomes" id="UP000051887">
    <property type="component" value="Unassembled WGS sequence"/>
</dbReference>
<accession>A0A0P1GHZ8</accession>
<dbReference type="InterPro" id="IPR048376">
    <property type="entry name" value="YqiJ_N"/>
</dbReference>
<reference evidence="4 6" key="2">
    <citation type="submission" date="2015-09" db="EMBL/GenBank/DDBJ databases">
        <authorList>
            <person name="Rodrigo-Torres L."/>
            <person name="Arahal D.R."/>
        </authorList>
    </citation>
    <scope>NUCLEOTIDE SEQUENCE [LARGE SCALE GENOMIC DNA]</scope>
    <source>
        <strain evidence="4 6">CECT 5118</strain>
    </source>
</reference>
<reference evidence="5 7" key="1">
    <citation type="submission" date="2015-09" db="EMBL/GenBank/DDBJ databases">
        <authorList>
            <consortium name="Swine Surveillance"/>
        </authorList>
    </citation>
    <scope>NUCLEOTIDE SEQUENCE [LARGE SCALE GENOMIC DNA]</scope>
    <source>
        <strain evidence="5 7">5120</strain>
    </source>
</reference>
<feature type="transmembrane region" description="Helical" evidence="1">
    <location>
        <begin position="12"/>
        <end position="33"/>
    </location>
</feature>
<keyword evidence="1" id="KW-1133">Transmembrane helix</keyword>
<feature type="domain" description="Inner membrane protein YqiJ N-terminal" evidence="3">
    <location>
        <begin position="12"/>
        <end position="150"/>
    </location>
</feature>
<feature type="domain" description="Inner membrane protein YqiJ OB-fold" evidence="2">
    <location>
        <begin position="180"/>
        <end position="231"/>
    </location>
</feature>
<evidence type="ECO:0000259" key="3">
    <source>
        <dbReference type="Pfam" id="PF21001"/>
    </source>
</evidence>
<dbReference type="EMBL" id="CYSB01000039">
    <property type="protein sequence ID" value="CUH69315.1"/>
    <property type="molecule type" value="Genomic_DNA"/>
</dbReference>
<evidence type="ECO:0000313" key="4">
    <source>
        <dbReference type="EMBL" id="CUH69315.1"/>
    </source>
</evidence>
<sequence>MLDLFLTPEMAPFAVSLGLLLGLFVLELVFLLLGSSLITSEAPDTDLSLPEAPDLADLDLPELGADGVELAEYDIADLGDVSAEVEAVAPGSAGPLGWLGIGKAPFIVWLATFLLAFGLSGAALQIAALRGFGALMPALVAGALALPAGVLFARTFAAGFARLVPQSESTALSERSLGRRRGIVSQGTAKQGNPAQVRVLDGHGNYHYLRAEPLDKDAEIAQGTEVLVLRNLRDGGYRILPLS</sequence>
<feature type="transmembrane region" description="Helical" evidence="1">
    <location>
        <begin position="134"/>
        <end position="153"/>
    </location>
</feature>
<evidence type="ECO:0000259" key="2">
    <source>
        <dbReference type="Pfam" id="PF07290"/>
    </source>
</evidence>